<dbReference type="AlphaFoldDB" id="A0A0Q2XVL8"/>
<organism evidence="1 2">
    <name type="scientific">Vibrio furnissii</name>
    <dbReference type="NCBI Taxonomy" id="29494"/>
    <lineage>
        <taxon>Bacteria</taxon>
        <taxon>Pseudomonadati</taxon>
        <taxon>Pseudomonadota</taxon>
        <taxon>Gammaproteobacteria</taxon>
        <taxon>Vibrionales</taxon>
        <taxon>Vibrionaceae</taxon>
        <taxon>Vibrio</taxon>
    </lineage>
</organism>
<dbReference type="Proteomes" id="UP000051221">
    <property type="component" value="Unassembled WGS sequence"/>
</dbReference>
<keyword evidence="2" id="KW-1185">Reference proteome</keyword>
<evidence type="ECO:0000313" key="2">
    <source>
        <dbReference type="Proteomes" id="UP000051221"/>
    </source>
</evidence>
<accession>A0A0Q2XVL8</accession>
<protein>
    <submittedName>
        <fullName evidence="1">Uncharacterized protein</fullName>
    </submittedName>
</protein>
<dbReference type="InParanoid" id="A0A0Q2XVL8"/>
<proteinExistence type="predicted"/>
<reference evidence="1 2" key="1">
    <citation type="submission" date="2015-08" db="EMBL/GenBank/DDBJ databases">
        <title>Antibacterial properties of a collection of Vibrionaceae strains.</title>
        <authorList>
            <person name="Giubergia S."/>
        </authorList>
    </citation>
    <scope>NUCLEOTIDE SEQUENCE [LARGE SCALE GENOMIC DNA]</scope>
    <source>
        <strain evidence="1 2">S0821</strain>
    </source>
</reference>
<evidence type="ECO:0000313" key="1">
    <source>
        <dbReference type="EMBL" id="KQH84796.1"/>
    </source>
</evidence>
<sequence length="136" mass="15408">MNYLDFIGCTYQDLVKKPKFAALITGNVPSTMDGYTEEFYIRTFDNGLEFQFDANSSVLKLIVATNPNFFMDDLKNISSKELVHQMMGKPVESMLEKKVPVLGVVGAWDKYKSANGHTIQVLYEVGSTKIKSVFYR</sequence>
<name>A0A0Q2XVL8_VIBFU</name>
<gene>
    <name evidence="1" type="ORF">AMR76_16920</name>
</gene>
<dbReference type="EMBL" id="LKHS01000016">
    <property type="protein sequence ID" value="KQH84796.1"/>
    <property type="molecule type" value="Genomic_DNA"/>
</dbReference>
<comment type="caution">
    <text evidence="1">The sequence shown here is derived from an EMBL/GenBank/DDBJ whole genome shotgun (WGS) entry which is preliminary data.</text>
</comment>
<dbReference type="RefSeq" id="WP_055466665.1">
    <property type="nucleotide sequence ID" value="NZ_LKHS01000016.1"/>
</dbReference>